<reference evidence="3 4" key="2">
    <citation type="submission" date="2018-06" db="EMBL/GenBank/DDBJ databases">
        <title>Metagenomic assembly of (sub)arctic Cyanobacteria and their associated microbiome from non-axenic cultures.</title>
        <authorList>
            <person name="Baurain D."/>
        </authorList>
    </citation>
    <scope>NUCLEOTIDE SEQUENCE [LARGE SCALE GENOMIC DNA]</scope>
    <source>
        <strain evidence="3">ULC129bin1</strain>
    </source>
</reference>
<feature type="region of interest" description="Disordered" evidence="1">
    <location>
        <begin position="1"/>
        <end position="21"/>
    </location>
</feature>
<gene>
    <name evidence="3" type="ORF">DCF25_12420</name>
</gene>
<feature type="transmembrane region" description="Helical" evidence="2">
    <location>
        <begin position="43"/>
        <end position="69"/>
    </location>
</feature>
<name>A0A2W4WB22_9CYAN</name>
<organism evidence="3 4">
    <name type="scientific">Leptolyngbya foveolarum</name>
    <dbReference type="NCBI Taxonomy" id="47253"/>
    <lineage>
        <taxon>Bacteria</taxon>
        <taxon>Bacillati</taxon>
        <taxon>Cyanobacteriota</taxon>
        <taxon>Cyanophyceae</taxon>
        <taxon>Leptolyngbyales</taxon>
        <taxon>Leptolyngbyaceae</taxon>
        <taxon>Leptolyngbya group</taxon>
        <taxon>Leptolyngbya</taxon>
    </lineage>
</organism>
<dbReference type="EMBL" id="QBMC01000080">
    <property type="protein sequence ID" value="PZO16408.1"/>
    <property type="molecule type" value="Genomic_DNA"/>
</dbReference>
<dbReference type="Proteomes" id="UP000249354">
    <property type="component" value="Unassembled WGS sequence"/>
</dbReference>
<accession>A0A2W4WB22</accession>
<evidence type="ECO:0000313" key="3">
    <source>
        <dbReference type="EMBL" id="PZO16408.1"/>
    </source>
</evidence>
<reference evidence="4" key="1">
    <citation type="submission" date="2018-04" db="EMBL/GenBank/DDBJ databases">
        <authorList>
            <person name="Cornet L."/>
        </authorList>
    </citation>
    <scope>NUCLEOTIDE SEQUENCE [LARGE SCALE GENOMIC DNA]</scope>
</reference>
<dbReference type="Pfam" id="PF10999">
    <property type="entry name" value="DUF2839"/>
    <property type="match status" value="1"/>
</dbReference>
<evidence type="ECO:0000313" key="4">
    <source>
        <dbReference type="Proteomes" id="UP000249354"/>
    </source>
</evidence>
<protein>
    <recommendedName>
        <fullName evidence="5">DUF2839 domain-containing protein</fullName>
    </recommendedName>
</protein>
<proteinExistence type="predicted"/>
<sequence>MGESKRRQASLGEDYGKPEPAIRGLPFSKASASKFVSWSTKGAWAGIILIIATWLTIRFVGPGLGWWALTN</sequence>
<evidence type="ECO:0008006" key="5">
    <source>
        <dbReference type="Google" id="ProtNLM"/>
    </source>
</evidence>
<evidence type="ECO:0000256" key="1">
    <source>
        <dbReference type="SAM" id="MobiDB-lite"/>
    </source>
</evidence>
<keyword evidence="2" id="KW-1133">Transmembrane helix</keyword>
<keyword evidence="2" id="KW-0472">Membrane</keyword>
<evidence type="ECO:0000256" key="2">
    <source>
        <dbReference type="SAM" id="Phobius"/>
    </source>
</evidence>
<dbReference type="AlphaFoldDB" id="A0A2W4WB22"/>
<dbReference type="InterPro" id="IPR021262">
    <property type="entry name" value="DUF2839"/>
</dbReference>
<comment type="caution">
    <text evidence="3">The sequence shown here is derived from an EMBL/GenBank/DDBJ whole genome shotgun (WGS) entry which is preliminary data.</text>
</comment>
<keyword evidence="2" id="KW-0812">Transmembrane</keyword>